<protein>
    <submittedName>
        <fullName evidence="2">Predicted transcriptional regulators</fullName>
    </submittedName>
</protein>
<dbReference type="RefSeq" id="WP_008391198.1">
    <property type="nucleotide sequence ID" value="NC_021016.1"/>
</dbReference>
<gene>
    <name evidence="2" type="ORF">CL2_13110</name>
</gene>
<dbReference type="InterPro" id="IPR000551">
    <property type="entry name" value="MerR-type_HTH_dom"/>
</dbReference>
<dbReference type="EMBL" id="FP929061">
    <property type="protein sequence ID" value="CBL38269.1"/>
    <property type="molecule type" value="Genomic_DNA"/>
</dbReference>
<dbReference type="KEGG" id="bprl:CL2_13110"/>
<dbReference type="Gene3D" id="1.10.1660.10">
    <property type="match status" value="1"/>
</dbReference>
<name>D4N074_ANAHA</name>
<reference evidence="2 3" key="1">
    <citation type="submission" date="2010-03" db="EMBL/GenBank/DDBJ databases">
        <title>The genome sequence of Clostridiales sp. SSC/2.</title>
        <authorList>
            <consortium name="metaHIT consortium -- http://www.metahit.eu/"/>
            <person name="Pajon A."/>
            <person name="Turner K."/>
            <person name="Parkhill J."/>
            <person name="Duncan S."/>
            <person name="Flint H."/>
        </authorList>
    </citation>
    <scope>NUCLEOTIDE SEQUENCE [LARGE SCALE GENOMIC DNA]</scope>
    <source>
        <strain evidence="2 3">SSC/2</strain>
    </source>
</reference>
<accession>D4N074</accession>
<dbReference type="PROSITE" id="PS50937">
    <property type="entry name" value="HTH_MERR_2"/>
    <property type="match status" value="1"/>
</dbReference>
<evidence type="ECO:0000313" key="2">
    <source>
        <dbReference type="EMBL" id="CBL38269.1"/>
    </source>
</evidence>
<dbReference type="GO" id="GO:0003677">
    <property type="term" value="F:DNA binding"/>
    <property type="evidence" value="ECO:0007669"/>
    <property type="project" value="InterPro"/>
</dbReference>
<reference evidence="2 3" key="2">
    <citation type="submission" date="2010-03" db="EMBL/GenBank/DDBJ databases">
        <authorList>
            <person name="Pajon A."/>
        </authorList>
    </citation>
    <scope>NUCLEOTIDE SEQUENCE [LARGE SCALE GENOMIC DNA]</scope>
    <source>
        <strain evidence="2 3">SSC/2</strain>
    </source>
</reference>
<evidence type="ECO:0000259" key="1">
    <source>
        <dbReference type="PROSITE" id="PS50937"/>
    </source>
</evidence>
<dbReference type="Proteomes" id="UP000008960">
    <property type="component" value="Chromosome"/>
</dbReference>
<dbReference type="InterPro" id="IPR009061">
    <property type="entry name" value="DNA-bd_dom_put_sf"/>
</dbReference>
<dbReference type="PATRIC" id="fig|245018.3.peg.1611"/>
<organism evidence="2 3">
    <name type="scientific">Anaerostipes hadrus</name>
    <dbReference type="NCBI Taxonomy" id="649756"/>
    <lineage>
        <taxon>Bacteria</taxon>
        <taxon>Bacillati</taxon>
        <taxon>Bacillota</taxon>
        <taxon>Clostridia</taxon>
        <taxon>Lachnospirales</taxon>
        <taxon>Lachnospiraceae</taxon>
        <taxon>Anaerostipes</taxon>
    </lineage>
</organism>
<dbReference type="SUPFAM" id="SSF46955">
    <property type="entry name" value="Putative DNA-binding domain"/>
    <property type="match status" value="1"/>
</dbReference>
<proteinExistence type="predicted"/>
<dbReference type="AlphaFoldDB" id="D4N074"/>
<feature type="domain" description="HTH merR-type" evidence="1">
    <location>
        <begin position="5"/>
        <end position="33"/>
    </location>
</feature>
<evidence type="ECO:0000313" key="3">
    <source>
        <dbReference type="Proteomes" id="UP000008960"/>
    </source>
</evidence>
<dbReference type="Pfam" id="PF00376">
    <property type="entry name" value="MerR"/>
    <property type="match status" value="1"/>
</dbReference>
<sequence length="63" mass="7430">MKEEYYQIGEVSRITGISKDTLHFYTKIGLVTPDYINPENHYHYERAEWVDLAGFCDKNIMGE</sequence>
<dbReference type="GO" id="GO:0006355">
    <property type="term" value="P:regulation of DNA-templated transcription"/>
    <property type="evidence" value="ECO:0007669"/>
    <property type="project" value="InterPro"/>
</dbReference>